<evidence type="ECO:0000256" key="3">
    <source>
        <dbReference type="ARBA" id="ARBA00012738"/>
    </source>
</evidence>
<dbReference type="PRINTS" id="PR00099">
    <property type="entry name" value="CPSGATASE"/>
</dbReference>
<evidence type="ECO:0000256" key="2">
    <source>
        <dbReference type="ARBA" id="ARBA00007800"/>
    </source>
</evidence>
<dbReference type="SUPFAM" id="SSF52317">
    <property type="entry name" value="Class I glutamine amidotransferase-like"/>
    <property type="match status" value="1"/>
</dbReference>
<dbReference type="PANTHER" id="PTHR43418:SF7">
    <property type="entry name" value="CARBAMOYL-PHOSPHATE SYNTHASE SMALL CHAIN"/>
    <property type="match status" value="1"/>
</dbReference>
<evidence type="ECO:0000313" key="7">
    <source>
        <dbReference type="EMBL" id="TFF66144.1"/>
    </source>
</evidence>
<dbReference type="InterPro" id="IPR017926">
    <property type="entry name" value="GATASE"/>
</dbReference>
<proteinExistence type="inferred from homology"/>
<name>A0A4R9C3J8_9FIRM</name>
<dbReference type="InterPro" id="IPR050472">
    <property type="entry name" value="Anth_synth/Amidotransfase"/>
</dbReference>
<accession>A0A4R9C3J8</accession>
<evidence type="ECO:0000313" key="8">
    <source>
        <dbReference type="Proteomes" id="UP000297454"/>
    </source>
</evidence>
<dbReference type="GO" id="GO:0004088">
    <property type="term" value="F:carbamoyl-phosphate synthase (glutamine-hydrolyzing) activity"/>
    <property type="evidence" value="ECO:0007669"/>
    <property type="project" value="UniProtKB-EC"/>
</dbReference>
<dbReference type="EMBL" id="SCFR01000012">
    <property type="protein sequence ID" value="TFF66144.1"/>
    <property type="molecule type" value="Genomic_DNA"/>
</dbReference>
<dbReference type="PANTHER" id="PTHR43418">
    <property type="entry name" value="MULTIFUNCTIONAL TRYPTOPHAN BIOSYNTHESIS PROTEIN-RELATED"/>
    <property type="match status" value="1"/>
</dbReference>
<dbReference type="InterPro" id="IPR036480">
    <property type="entry name" value="CarbP_synth_ssu_N_sf"/>
</dbReference>
<dbReference type="NCBIfam" id="NF009475">
    <property type="entry name" value="PRK12838.1"/>
    <property type="match status" value="1"/>
</dbReference>
<dbReference type="Gene3D" id="3.40.50.880">
    <property type="match status" value="1"/>
</dbReference>
<dbReference type="SMART" id="SM01097">
    <property type="entry name" value="CPSase_sm_chain"/>
    <property type="match status" value="1"/>
</dbReference>
<dbReference type="InterPro" id="IPR029062">
    <property type="entry name" value="Class_I_gatase-like"/>
</dbReference>
<gene>
    <name evidence="7" type="ORF">EQF91_04370</name>
</gene>
<dbReference type="AlphaFoldDB" id="A0A4R9C3J8"/>
<comment type="similarity">
    <text evidence="2">Belongs to the CarA family.</text>
</comment>
<keyword evidence="4" id="KW-0315">Glutamine amidotransferase</keyword>
<keyword evidence="8" id="KW-1185">Reference proteome</keyword>
<reference evidence="7 8" key="1">
    <citation type="submission" date="2019-01" db="EMBL/GenBank/DDBJ databases">
        <title>Draft Genome Sequences of Helcococcus ovis Strains Isolated from the Uterus and Vagina of Dairy Cows with Metritis.</title>
        <authorList>
            <person name="Cunha F."/>
            <person name="Jeon S.J."/>
            <person name="Kutzer P."/>
            <person name="Galvao K.N."/>
        </authorList>
    </citation>
    <scope>NUCLEOTIDE SEQUENCE [LARGE SCALE GENOMIC DNA]</scope>
    <source>
        <strain evidence="7 8">KG-37</strain>
    </source>
</reference>
<organism evidence="7 8">
    <name type="scientific">Helcococcus ovis</name>
    <dbReference type="NCBI Taxonomy" id="72026"/>
    <lineage>
        <taxon>Bacteria</taxon>
        <taxon>Bacillati</taxon>
        <taxon>Bacillota</taxon>
        <taxon>Tissierellia</taxon>
        <taxon>Tissierellales</taxon>
        <taxon>Peptoniphilaceae</taxon>
        <taxon>Helcococcus</taxon>
    </lineage>
</organism>
<protein>
    <recommendedName>
        <fullName evidence="3">carbamoyl-phosphate synthase (glutamine-hydrolyzing)</fullName>
        <ecNumber evidence="3">6.3.5.5</ecNumber>
    </recommendedName>
</protein>
<comment type="caution">
    <text evidence="7">The sequence shown here is derived from an EMBL/GenBank/DDBJ whole genome shotgun (WGS) entry which is preliminary data.</text>
</comment>
<dbReference type="EC" id="6.3.5.5" evidence="3"/>
<evidence type="ECO:0000256" key="4">
    <source>
        <dbReference type="ARBA" id="ARBA00022962"/>
    </source>
</evidence>
<dbReference type="PROSITE" id="PS51273">
    <property type="entry name" value="GATASE_TYPE_1"/>
    <property type="match status" value="1"/>
</dbReference>
<dbReference type="OrthoDB" id="9804328at2"/>
<dbReference type="Pfam" id="PF00117">
    <property type="entry name" value="GATase"/>
    <property type="match status" value="1"/>
</dbReference>
<evidence type="ECO:0000256" key="5">
    <source>
        <dbReference type="ARBA" id="ARBA00048816"/>
    </source>
</evidence>
<dbReference type="Proteomes" id="UP000297454">
    <property type="component" value="Unassembled WGS sequence"/>
</dbReference>
<comment type="catalytic activity">
    <reaction evidence="5">
        <text>hydrogencarbonate + L-glutamine + 2 ATP + H2O = carbamoyl phosphate + L-glutamate + 2 ADP + phosphate + 2 H(+)</text>
        <dbReference type="Rhea" id="RHEA:18633"/>
        <dbReference type="ChEBI" id="CHEBI:15377"/>
        <dbReference type="ChEBI" id="CHEBI:15378"/>
        <dbReference type="ChEBI" id="CHEBI:17544"/>
        <dbReference type="ChEBI" id="CHEBI:29985"/>
        <dbReference type="ChEBI" id="CHEBI:30616"/>
        <dbReference type="ChEBI" id="CHEBI:43474"/>
        <dbReference type="ChEBI" id="CHEBI:58228"/>
        <dbReference type="ChEBI" id="CHEBI:58359"/>
        <dbReference type="ChEBI" id="CHEBI:456216"/>
        <dbReference type="EC" id="6.3.5.5"/>
    </reaction>
</comment>
<dbReference type="SUPFAM" id="SSF52021">
    <property type="entry name" value="Carbamoyl phosphate synthetase, small subunit N-terminal domain"/>
    <property type="match status" value="1"/>
</dbReference>
<dbReference type="RefSeq" id="WP_134710426.1">
    <property type="nucleotide sequence ID" value="NZ_CP119081.1"/>
</dbReference>
<dbReference type="GeneID" id="97030510"/>
<sequence length="364" mass="41159">MGKVRYLILEDGSYFEGKAFGGDNFKIGKIISNTSMLGYQEILLDNKNSGKIVTLTYPMIGSYGITREGFENMNPYIFGIIVGEKTDGPSNWKSQMTLNEYLQIKNIPAIEGIDTRMLAKKIKKSGELKATFSDTIENLEDVVNELKISLLDENFIEKISVNKPFRISNNGDKILVIDNGCVEEILRELNCRDKDISVVPYNFSSEDILKVHSKGVIISDGPGNPELMTKQVENIKKLIGNIPLFGIGLGHQLISQALDIKVRRLKYSKRGGNYPVKNILTGKIKNVEMNNEFTLKKENLRKDVQITHIDVNSGDVEGIKLDSSFINSIQYKPVYFENEKIEEYETFYSNIAKFEISKKEKKNA</sequence>
<evidence type="ECO:0000256" key="1">
    <source>
        <dbReference type="ARBA" id="ARBA00005077"/>
    </source>
</evidence>
<evidence type="ECO:0000259" key="6">
    <source>
        <dbReference type="SMART" id="SM01097"/>
    </source>
</evidence>
<dbReference type="Pfam" id="PF00988">
    <property type="entry name" value="CPSase_sm_chain"/>
    <property type="match status" value="1"/>
</dbReference>
<dbReference type="InterPro" id="IPR002474">
    <property type="entry name" value="CarbamoylP_synth_ssu_N"/>
</dbReference>
<feature type="domain" description="Carbamoyl-phosphate synthase small subunit N-terminal" evidence="6">
    <location>
        <begin position="3"/>
        <end position="133"/>
    </location>
</feature>
<comment type="pathway">
    <text evidence="1">Amino-acid biosynthesis; L-arginine biosynthesis; carbamoyl phosphate from bicarbonate: step 1/1.</text>
</comment>
<dbReference type="Gene3D" id="3.50.30.20">
    <property type="entry name" value="Carbamoyl-phosphate synthase small subunit, N-terminal domain"/>
    <property type="match status" value="1"/>
</dbReference>